<dbReference type="InterPro" id="IPR019080">
    <property type="entry name" value="YqaJ_viral_recombinase"/>
</dbReference>
<dbReference type="PANTHER" id="PTHR46609">
    <property type="entry name" value="EXONUCLEASE, PHAGE-TYPE/RECB, C-TERMINAL DOMAIN-CONTAINING PROTEIN"/>
    <property type="match status" value="1"/>
</dbReference>
<accession>A0A6C0M0J8</accession>
<dbReference type="CDD" id="cd22343">
    <property type="entry name" value="PDDEXK_lambda_exonuclease-like"/>
    <property type="match status" value="1"/>
</dbReference>
<evidence type="ECO:0000259" key="1">
    <source>
        <dbReference type="Pfam" id="PF09588"/>
    </source>
</evidence>
<dbReference type="EMBL" id="MN740639">
    <property type="protein sequence ID" value="QHU36467.1"/>
    <property type="molecule type" value="Genomic_DNA"/>
</dbReference>
<sequence length="278" mass="32187">MEREHAVNRVIEMYGQNDQRSAAWHTKRTEMITASEVTDAWTTSESRRRLIMRKLDPKESSGTGACAPLIWGTRFEPIAKKIYEDETGCRIVDVSCVQHPVHLFLGASPDGILFPKEEDKTDKRWGRLVEFKCPISRDPKPEIPNHYIHQMQMQMECTGIDECEYVEFRFKQVYYAEWTAFEGKKGVFAAIGDGKVFYREDTQTLEDWKGSLEGDTDDYQFVYWILASTKKEFVPKDPQWLTTHLPDLQATWDEVVKHREAGTFPEAPVKPVTVTLDI</sequence>
<dbReference type="PANTHER" id="PTHR46609:SF6">
    <property type="entry name" value="EXONUCLEASE, PHAGE-TYPE_RECB, C-TERMINAL DOMAIN-CONTAINING PROTEIN-RELATED"/>
    <property type="match status" value="1"/>
</dbReference>
<dbReference type="AlphaFoldDB" id="A0A6C0M0J8"/>
<dbReference type="InterPro" id="IPR051703">
    <property type="entry name" value="NF-kappa-B_Signaling_Reg"/>
</dbReference>
<name>A0A6C0M0J8_9ZZZZ</name>
<proteinExistence type="predicted"/>
<reference evidence="2" key="1">
    <citation type="journal article" date="2020" name="Nature">
        <title>Giant virus diversity and host interactions through global metagenomics.</title>
        <authorList>
            <person name="Schulz F."/>
            <person name="Roux S."/>
            <person name="Paez-Espino D."/>
            <person name="Jungbluth S."/>
            <person name="Walsh D.A."/>
            <person name="Denef V.J."/>
            <person name="McMahon K.D."/>
            <person name="Konstantinidis K.T."/>
            <person name="Eloe-Fadrosh E.A."/>
            <person name="Kyrpides N.C."/>
            <person name="Woyke T."/>
        </authorList>
    </citation>
    <scope>NUCLEOTIDE SEQUENCE</scope>
    <source>
        <strain evidence="2">GVMAG-S-1035231-58</strain>
    </source>
</reference>
<evidence type="ECO:0000313" key="2">
    <source>
        <dbReference type="EMBL" id="QHU36467.1"/>
    </source>
</evidence>
<dbReference type="SUPFAM" id="SSF52980">
    <property type="entry name" value="Restriction endonuclease-like"/>
    <property type="match status" value="1"/>
</dbReference>
<dbReference type="Pfam" id="PF09588">
    <property type="entry name" value="YqaJ"/>
    <property type="match status" value="1"/>
</dbReference>
<dbReference type="InterPro" id="IPR011604">
    <property type="entry name" value="PDDEXK-like_dom_sf"/>
</dbReference>
<dbReference type="Gene3D" id="3.90.320.10">
    <property type="match status" value="1"/>
</dbReference>
<dbReference type="InterPro" id="IPR017482">
    <property type="entry name" value="Lambda-type_endonuclease"/>
</dbReference>
<dbReference type="NCBIfam" id="TIGR03033">
    <property type="entry name" value="phage_rel_nuc"/>
    <property type="match status" value="1"/>
</dbReference>
<feature type="domain" description="YqaJ viral recombinase" evidence="1">
    <location>
        <begin position="24"/>
        <end position="160"/>
    </location>
</feature>
<organism evidence="2">
    <name type="scientific">viral metagenome</name>
    <dbReference type="NCBI Taxonomy" id="1070528"/>
    <lineage>
        <taxon>unclassified sequences</taxon>
        <taxon>metagenomes</taxon>
        <taxon>organismal metagenomes</taxon>
    </lineage>
</organism>
<dbReference type="InterPro" id="IPR011335">
    <property type="entry name" value="Restrct_endonuc-II-like"/>
</dbReference>
<protein>
    <recommendedName>
        <fullName evidence="1">YqaJ viral recombinase domain-containing protein</fullName>
    </recommendedName>
</protein>